<sequence>MKKLLMSLVGTSVLVFGLAACSEVDTTEDTTDTKAAETTKEEKVSSSPAPAEKKEEAKAEPLAPVDLGPGKFKVGDDIKPGRYVVSTQSQSGNFMVYGTLGLAEVNEILGTDESFAVNNVTVTLEEGQEVEIASLNSVHFEPKN</sequence>
<feature type="compositionally biased region" description="Basic and acidic residues" evidence="1">
    <location>
        <begin position="31"/>
        <end position="44"/>
    </location>
</feature>
<name>A0A0A0RSV1_9CAUD</name>
<evidence type="ECO:0000256" key="1">
    <source>
        <dbReference type="SAM" id="MobiDB-lite"/>
    </source>
</evidence>
<gene>
    <name evidence="2" type="ORF">CPT_Moonbeam223</name>
</gene>
<reference evidence="2 3" key="1">
    <citation type="submission" date="2014-07" db="EMBL/GenBank/DDBJ databases">
        <title>Complete Genome of Bacillus megaterium Myophage Moonbeam.</title>
        <authorList>
            <person name="Cadungog J.N."/>
            <person name="Khatemi B.E."/>
            <person name="Hernandez A.C."/>
            <person name="Everett G.F.K."/>
        </authorList>
    </citation>
    <scope>NUCLEOTIDE SEQUENCE [LARGE SCALE GENOMIC DNA]</scope>
</reference>
<evidence type="ECO:0000313" key="3">
    <source>
        <dbReference type="Proteomes" id="UP000030207"/>
    </source>
</evidence>
<dbReference type="Proteomes" id="UP000030207">
    <property type="component" value="Segment"/>
</dbReference>
<dbReference type="EMBL" id="KM236246">
    <property type="protein sequence ID" value="AIW03621.1"/>
    <property type="molecule type" value="Genomic_DNA"/>
</dbReference>
<organism evidence="2 3">
    <name type="scientific">Bacillus phage Moonbeam</name>
    <dbReference type="NCBI Taxonomy" id="1540091"/>
    <lineage>
        <taxon>Viruses</taxon>
        <taxon>Duplodnaviria</taxon>
        <taxon>Heunggongvirae</taxon>
        <taxon>Uroviricota</taxon>
        <taxon>Caudoviricetes</taxon>
        <taxon>Herelleviridae</taxon>
        <taxon>Bastillevirinae</taxon>
        <taxon>Moonbeamvirus</taxon>
        <taxon>Moonbeamvirus moonbeam</taxon>
    </lineage>
</organism>
<dbReference type="GeneID" id="24608198"/>
<feature type="region of interest" description="Disordered" evidence="1">
    <location>
        <begin position="26"/>
        <end position="71"/>
    </location>
</feature>
<dbReference type="RefSeq" id="YP_009151786.1">
    <property type="nucleotide sequence ID" value="NC_027374.1"/>
</dbReference>
<evidence type="ECO:0000313" key="2">
    <source>
        <dbReference type="EMBL" id="AIW03621.1"/>
    </source>
</evidence>
<dbReference type="KEGG" id="vg:24608198"/>
<keyword evidence="3" id="KW-1185">Reference proteome</keyword>
<protein>
    <recommendedName>
        <fullName evidence="4">Lipoprotein</fullName>
    </recommendedName>
</protein>
<proteinExistence type="predicted"/>
<evidence type="ECO:0008006" key="4">
    <source>
        <dbReference type="Google" id="ProtNLM"/>
    </source>
</evidence>
<accession>A0A0A0RSV1</accession>
<dbReference type="PROSITE" id="PS51257">
    <property type="entry name" value="PROKAR_LIPOPROTEIN"/>
    <property type="match status" value="1"/>
</dbReference>